<feature type="compositionally biased region" description="Basic residues" evidence="1">
    <location>
        <begin position="74"/>
        <end position="95"/>
    </location>
</feature>
<reference evidence="2 3" key="1">
    <citation type="submission" date="2024-01" db="EMBL/GenBank/DDBJ databases">
        <title>Genome assemblies of Stephania.</title>
        <authorList>
            <person name="Yang L."/>
        </authorList>
    </citation>
    <scope>NUCLEOTIDE SEQUENCE [LARGE SCALE GENOMIC DNA]</scope>
    <source>
        <strain evidence="2">YNDBR</strain>
        <tissue evidence="2">Leaf</tissue>
    </source>
</reference>
<protein>
    <submittedName>
        <fullName evidence="2">Uncharacterized protein</fullName>
    </submittedName>
</protein>
<feature type="region of interest" description="Disordered" evidence="1">
    <location>
        <begin position="109"/>
        <end position="140"/>
    </location>
</feature>
<evidence type="ECO:0000313" key="3">
    <source>
        <dbReference type="Proteomes" id="UP001420932"/>
    </source>
</evidence>
<organism evidence="2 3">
    <name type="scientific">Stephania yunnanensis</name>
    <dbReference type="NCBI Taxonomy" id="152371"/>
    <lineage>
        <taxon>Eukaryota</taxon>
        <taxon>Viridiplantae</taxon>
        <taxon>Streptophyta</taxon>
        <taxon>Embryophyta</taxon>
        <taxon>Tracheophyta</taxon>
        <taxon>Spermatophyta</taxon>
        <taxon>Magnoliopsida</taxon>
        <taxon>Ranunculales</taxon>
        <taxon>Menispermaceae</taxon>
        <taxon>Menispermoideae</taxon>
        <taxon>Cissampelideae</taxon>
        <taxon>Stephania</taxon>
    </lineage>
</organism>
<name>A0AAP0NZ85_9MAGN</name>
<dbReference type="Proteomes" id="UP001420932">
    <property type="component" value="Unassembled WGS sequence"/>
</dbReference>
<proteinExistence type="predicted"/>
<comment type="caution">
    <text evidence="2">The sequence shown here is derived from an EMBL/GenBank/DDBJ whole genome shotgun (WGS) entry which is preliminary data.</text>
</comment>
<accession>A0AAP0NZ85</accession>
<dbReference type="AlphaFoldDB" id="A0AAP0NZ85"/>
<feature type="region of interest" description="Disordered" evidence="1">
    <location>
        <begin position="171"/>
        <end position="229"/>
    </location>
</feature>
<feature type="region of interest" description="Disordered" evidence="1">
    <location>
        <begin position="55"/>
        <end position="95"/>
    </location>
</feature>
<feature type="compositionally biased region" description="Basic and acidic residues" evidence="1">
    <location>
        <begin position="64"/>
        <end position="73"/>
    </location>
</feature>
<keyword evidence="3" id="KW-1185">Reference proteome</keyword>
<feature type="compositionally biased region" description="Basic and acidic residues" evidence="1">
    <location>
        <begin position="120"/>
        <end position="140"/>
    </location>
</feature>
<evidence type="ECO:0000256" key="1">
    <source>
        <dbReference type="SAM" id="MobiDB-lite"/>
    </source>
</evidence>
<sequence>MKTSLSEKKHGWRRTLASVGGGLGMQFGSEGKGQIWASCWLGWRRALLARVAASAAGSGGGELGRPEGDDAGRRGLRGTARRRRSQPRRRRRWRRRLRRYESAGRLAAEAGVAGGRARAGPRESRERGGERAEGKGSGREARGGWWRIYRGVRKRRGAGMAYDEAARIWASGSEEEEQVALPKKKKNKAPASVVSARKQEEAEENADRRARGSRKRRIGEGKKPIALIP</sequence>
<evidence type="ECO:0000313" key="2">
    <source>
        <dbReference type="EMBL" id="KAK9121631.1"/>
    </source>
</evidence>
<feature type="compositionally biased region" description="Basic and acidic residues" evidence="1">
    <location>
        <begin position="197"/>
        <end position="210"/>
    </location>
</feature>
<feature type="compositionally biased region" description="Low complexity" evidence="1">
    <location>
        <begin position="109"/>
        <end position="118"/>
    </location>
</feature>
<dbReference type="EMBL" id="JBBNAF010000008">
    <property type="protein sequence ID" value="KAK9121631.1"/>
    <property type="molecule type" value="Genomic_DNA"/>
</dbReference>
<gene>
    <name evidence="2" type="ORF">Syun_019248</name>
</gene>